<dbReference type="PANTHER" id="PTHR12964:SF0">
    <property type="entry name" value="NADH DEHYDROGENASE [UBIQUINONE] 1 ALPHA SUBCOMPLEX SUBUNIT 6"/>
    <property type="match status" value="1"/>
</dbReference>
<dbReference type="OrthoDB" id="14535at2759"/>
<gene>
    <name evidence="11" type="ORF">SYNPS1DRAFT_19099</name>
    <name evidence="10" type="ORF">SYNPS1DRAFT_19170</name>
</gene>
<evidence type="ECO:0000313" key="12">
    <source>
        <dbReference type="Proteomes" id="UP000278143"/>
    </source>
</evidence>
<sequence>MSTLAVKTASSASIKECRAKALRLYRQWQIAVPTIIGAYQLDVPIPVFRAKIRQEFERHRHVTDPRAADILIHKGNVELEETMNMWKQPAQLMYSFWREEQEPKPQDFLSRFYEGRS</sequence>
<dbReference type="Proteomes" id="UP000278143">
    <property type="component" value="Unassembled WGS sequence"/>
</dbReference>
<dbReference type="GO" id="GO:0005743">
    <property type="term" value="C:mitochondrial inner membrane"/>
    <property type="evidence" value="ECO:0007669"/>
    <property type="project" value="UniProtKB-SubCell"/>
</dbReference>
<dbReference type="Pfam" id="PF05347">
    <property type="entry name" value="Complex1_LYR"/>
    <property type="match status" value="1"/>
</dbReference>
<dbReference type="GO" id="GO:0045271">
    <property type="term" value="C:respiratory chain complex I"/>
    <property type="evidence" value="ECO:0007669"/>
    <property type="project" value="InterPro"/>
</dbReference>
<evidence type="ECO:0000256" key="7">
    <source>
        <dbReference type="ARBA" id="ARBA00023128"/>
    </source>
</evidence>
<keyword evidence="7" id="KW-0496">Mitochondrion</keyword>
<keyword evidence="8" id="KW-0472">Membrane</keyword>
<dbReference type="InterPro" id="IPR016488">
    <property type="entry name" value="NADH_Ub_cplx-1_asu_su-6"/>
</dbReference>
<comment type="similarity">
    <text evidence="2">Belongs to the complex I LYR family.</text>
</comment>
<evidence type="ECO:0000313" key="10">
    <source>
        <dbReference type="EMBL" id="RKP23078.1"/>
    </source>
</evidence>
<evidence type="ECO:0000256" key="6">
    <source>
        <dbReference type="ARBA" id="ARBA00022982"/>
    </source>
</evidence>
<keyword evidence="12" id="KW-1185">Reference proteome</keyword>
<evidence type="ECO:0000256" key="2">
    <source>
        <dbReference type="ARBA" id="ARBA00009508"/>
    </source>
</evidence>
<dbReference type="EMBL" id="KZ991281">
    <property type="protein sequence ID" value="RKP23132.1"/>
    <property type="molecule type" value="Genomic_DNA"/>
</dbReference>
<evidence type="ECO:0000256" key="1">
    <source>
        <dbReference type="ARBA" id="ARBA00004443"/>
    </source>
</evidence>
<comment type="subcellular location">
    <subcellularLocation>
        <location evidence="1">Mitochondrion inner membrane</location>
        <topology evidence="1">Peripheral membrane protein</topology>
        <orientation evidence="1">Matrix side</orientation>
    </subcellularLocation>
</comment>
<dbReference type="EMBL" id="KZ991330">
    <property type="protein sequence ID" value="RKP23078.1"/>
    <property type="molecule type" value="Genomic_DNA"/>
</dbReference>
<dbReference type="CDD" id="cd20266">
    <property type="entry name" value="Complex1_LYR_NDUFA6_LYRM6"/>
    <property type="match status" value="1"/>
</dbReference>
<dbReference type="InterPro" id="IPR045299">
    <property type="entry name" value="Complex1_LYR_NDUFA6_LYRM6"/>
</dbReference>
<keyword evidence="6" id="KW-0249">Electron transport</keyword>
<keyword evidence="4" id="KW-0679">Respiratory chain</keyword>
<accession>A0A4P9YUQ6</accession>
<evidence type="ECO:0000256" key="5">
    <source>
        <dbReference type="ARBA" id="ARBA00022792"/>
    </source>
</evidence>
<reference evidence="11" key="2">
    <citation type="submission" date="2018-07" db="EMBL/GenBank/DDBJ databases">
        <title>Leveraging single-cell genomics to expand the Fungal Tree of Life.</title>
        <authorList>
            <consortium name="DOE Joint Genome Institute"/>
            <person name="Ahrendt S.R."/>
            <person name="Quandt C.A."/>
            <person name="Ciobanu D."/>
            <person name="Clum A."/>
            <person name="Salamov A."/>
            <person name="Andreopoulos B."/>
            <person name="Cheng J.-F."/>
            <person name="Woyke T."/>
            <person name="Pelin A."/>
            <person name="Henrissat B."/>
            <person name="Reynolds N."/>
            <person name="Benny G.L."/>
            <person name="Smith M.E."/>
            <person name="James T.Y."/>
            <person name="Grigoriev I.V."/>
        </authorList>
    </citation>
    <scope>NUCLEOTIDE SEQUENCE</scope>
    <source>
        <strain evidence="11">Benny S71-1</strain>
    </source>
</reference>
<proteinExistence type="inferred from homology"/>
<name>A0A4P9YUQ6_9FUNG</name>
<keyword evidence="3" id="KW-0813">Transport</keyword>
<reference evidence="12" key="1">
    <citation type="journal article" date="2018" name="Nat. Microbiol.">
        <title>Leveraging single-cell genomics to expand the fungal tree of life.</title>
        <authorList>
            <person name="Ahrendt S.R."/>
            <person name="Quandt C.A."/>
            <person name="Ciobanu D."/>
            <person name="Clum A."/>
            <person name="Salamov A."/>
            <person name="Andreopoulos B."/>
            <person name="Cheng J.F."/>
            <person name="Woyke T."/>
            <person name="Pelin A."/>
            <person name="Henrissat B."/>
            <person name="Reynolds N.K."/>
            <person name="Benny G.L."/>
            <person name="Smith M.E."/>
            <person name="James T.Y."/>
            <person name="Grigoriev I.V."/>
        </authorList>
    </citation>
    <scope>NUCLEOTIDE SEQUENCE [LARGE SCALE GENOMIC DNA]</scope>
    <source>
        <strain evidence="12">Benny S71-1</strain>
    </source>
</reference>
<dbReference type="PANTHER" id="PTHR12964">
    <property type="entry name" value="NADH-UBIQUINONE OXIDOREDUCTASE B14 SUBUNIT"/>
    <property type="match status" value="1"/>
</dbReference>
<evidence type="ECO:0000256" key="4">
    <source>
        <dbReference type="ARBA" id="ARBA00022660"/>
    </source>
</evidence>
<protein>
    <recommendedName>
        <fullName evidence="9">Complex 1 LYR protein domain-containing protein</fullName>
    </recommendedName>
</protein>
<feature type="domain" description="Complex 1 LYR protein" evidence="9">
    <location>
        <begin position="48"/>
        <end position="81"/>
    </location>
</feature>
<organism evidence="11 12">
    <name type="scientific">Syncephalis pseudoplumigaleata</name>
    <dbReference type="NCBI Taxonomy" id="1712513"/>
    <lineage>
        <taxon>Eukaryota</taxon>
        <taxon>Fungi</taxon>
        <taxon>Fungi incertae sedis</taxon>
        <taxon>Zoopagomycota</taxon>
        <taxon>Zoopagomycotina</taxon>
        <taxon>Zoopagomycetes</taxon>
        <taxon>Zoopagales</taxon>
        <taxon>Piptocephalidaceae</taxon>
        <taxon>Syncephalis</taxon>
    </lineage>
</organism>
<dbReference type="AlphaFoldDB" id="A0A4P9YUQ6"/>
<dbReference type="InterPro" id="IPR008011">
    <property type="entry name" value="Complex1_LYR_dom"/>
</dbReference>
<evidence type="ECO:0000313" key="11">
    <source>
        <dbReference type="EMBL" id="RKP23132.1"/>
    </source>
</evidence>
<evidence type="ECO:0000256" key="3">
    <source>
        <dbReference type="ARBA" id="ARBA00022448"/>
    </source>
</evidence>
<evidence type="ECO:0000259" key="9">
    <source>
        <dbReference type="Pfam" id="PF05347"/>
    </source>
</evidence>
<keyword evidence="5" id="KW-0999">Mitochondrion inner membrane</keyword>
<dbReference type="GO" id="GO:0006979">
    <property type="term" value="P:response to oxidative stress"/>
    <property type="evidence" value="ECO:0007669"/>
    <property type="project" value="TreeGrafter"/>
</dbReference>
<evidence type="ECO:0000256" key="8">
    <source>
        <dbReference type="ARBA" id="ARBA00023136"/>
    </source>
</evidence>